<dbReference type="Gene3D" id="3.30.1050.20">
    <property type="match status" value="1"/>
</dbReference>
<accession>A0A177HZF9</accession>
<feature type="domain" description="Mycothiol-dependent maleylpyruvate isomerase metal-binding" evidence="1">
    <location>
        <begin position="20"/>
        <end position="149"/>
    </location>
</feature>
<comment type="caution">
    <text evidence="2">The sequence shown here is derived from an EMBL/GenBank/DDBJ whole genome shotgun (WGS) entry which is preliminary data.</text>
</comment>
<dbReference type="SUPFAM" id="SSF55718">
    <property type="entry name" value="SCP-like"/>
    <property type="match status" value="1"/>
</dbReference>
<keyword evidence="3" id="KW-1185">Reference proteome</keyword>
<dbReference type="NCBIfam" id="TIGR03083">
    <property type="entry name" value="maleylpyruvate isomerase family mycothiol-dependent enzyme"/>
    <property type="match status" value="1"/>
</dbReference>
<dbReference type="RefSeq" id="WP_067271524.1">
    <property type="nucleotide sequence ID" value="NZ_LOHS01000027.1"/>
</dbReference>
<dbReference type="InterPro" id="IPR036527">
    <property type="entry name" value="SCP2_sterol-bd_dom_sf"/>
</dbReference>
<dbReference type="Gene3D" id="1.20.120.450">
    <property type="entry name" value="dinb family like domain"/>
    <property type="match status" value="1"/>
</dbReference>
<proteinExistence type="predicted"/>
<dbReference type="SUPFAM" id="SSF109854">
    <property type="entry name" value="DinB/YfiT-like putative metalloenzymes"/>
    <property type="match status" value="1"/>
</dbReference>
<dbReference type="Proteomes" id="UP000077381">
    <property type="component" value="Unassembled WGS sequence"/>
</dbReference>
<dbReference type="AlphaFoldDB" id="A0A177HZF9"/>
<protein>
    <submittedName>
        <fullName evidence="2">Mycothiol-dependent maleylpyruvate isomerase</fullName>
    </submittedName>
</protein>
<keyword evidence="2" id="KW-0413">Isomerase</keyword>
<dbReference type="InterPro" id="IPR024344">
    <property type="entry name" value="MDMPI_metal-binding"/>
</dbReference>
<dbReference type="PATRIC" id="fig|1716141.3.peg.631"/>
<name>A0A177HZF9_9ACTN</name>
<dbReference type="OrthoDB" id="5118203at2"/>
<organism evidence="2 3">
    <name type="scientific">Streptomyces jeddahensis</name>
    <dbReference type="NCBI Taxonomy" id="1716141"/>
    <lineage>
        <taxon>Bacteria</taxon>
        <taxon>Bacillati</taxon>
        <taxon>Actinomycetota</taxon>
        <taxon>Actinomycetes</taxon>
        <taxon>Kitasatosporales</taxon>
        <taxon>Streptomycetaceae</taxon>
        <taxon>Streptomyces</taxon>
    </lineage>
</organism>
<dbReference type="GO" id="GO:0016853">
    <property type="term" value="F:isomerase activity"/>
    <property type="evidence" value="ECO:0007669"/>
    <property type="project" value="UniProtKB-KW"/>
</dbReference>
<dbReference type="STRING" id="1716141.STSP_06000"/>
<reference evidence="2 3" key="1">
    <citation type="submission" date="2015-12" db="EMBL/GenBank/DDBJ databases">
        <title>Genome sequence of Streptomyces sp. G25.</title>
        <authorList>
            <person name="Poehlein A."/>
            <person name="Roettig A."/>
            <person name="Hiessl S."/>
            <person name="Hauschild P."/>
            <person name="Schauer J."/>
            <person name="Madkour M.H."/>
            <person name="Al-Ansari A.M."/>
            <person name="Almakishah N.H."/>
            <person name="Steinbuechel A."/>
            <person name="Daniel R."/>
        </authorList>
    </citation>
    <scope>NUCLEOTIDE SEQUENCE [LARGE SCALE GENOMIC DNA]</scope>
    <source>
        <strain evidence="3">G25(2015)</strain>
    </source>
</reference>
<dbReference type="InterPro" id="IPR034660">
    <property type="entry name" value="DinB/YfiT-like"/>
</dbReference>
<dbReference type="EMBL" id="LOHS01000027">
    <property type="protein sequence ID" value="OAH16077.1"/>
    <property type="molecule type" value="Genomic_DNA"/>
</dbReference>
<dbReference type="Pfam" id="PF11716">
    <property type="entry name" value="MDMPI_N"/>
    <property type="match status" value="1"/>
</dbReference>
<evidence type="ECO:0000313" key="2">
    <source>
        <dbReference type="EMBL" id="OAH16077.1"/>
    </source>
</evidence>
<dbReference type="InterPro" id="IPR017517">
    <property type="entry name" value="Maleyloyr_isom"/>
</dbReference>
<gene>
    <name evidence="2" type="ORF">STSP_06000</name>
</gene>
<sequence length="241" mass="25828">MAERGFARTLGWVQEGSALFHKRLDELGDAAAAGPSLLPGWSRAHVLTHLARNADALVNLLTWARTGVETPMYPNPESRLDDIEQGARRPASVVLIDFRDADARLLATIDALPAESWESIVRSALGRTIPASEVPWMRTREIWVHLVDLGAGDDTDAFPADLVDALLAEVSATVGAKDDCPAVLLRPTDRDGAEYRLGPDGTEPEVVTAPAAGLCAWLLGRDTAGARAARGSAQAVLPRWL</sequence>
<dbReference type="GO" id="GO:0046872">
    <property type="term" value="F:metal ion binding"/>
    <property type="evidence" value="ECO:0007669"/>
    <property type="project" value="InterPro"/>
</dbReference>
<evidence type="ECO:0000313" key="3">
    <source>
        <dbReference type="Proteomes" id="UP000077381"/>
    </source>
</evidence>
<evidence type="ECO:0000259" key="1">
    <source>
        <dbReference type="Pfam" id="PF11716"/>
    </source>
</evidence>
<keyword evidence="2" id="KW-0670">Pyruvate</keyword>